<gene>
    <name evidence="1" type="ORF">SMTD_LOCUS403</name>
</gene>
<proteinExistence type="predicted"/>
<dbReference type="AlphaFoldDB" id="A0A3P8BB13"/>
<evidence type="ECO:0000313" key="1">
    <source>
        <dbReference type="EMBL" id="VDO70015.1"/>
    </source>
</evidence>
<dbReference type="EMBL" id="UZAL01000341">
    <property type="protein sequence ID" value="VDO70015.1"/>
    <property type="molecule type" value="Genomic_DNA"/>
</dbReference>
<name>A0A3P8BB13_9TREM</name>
<organism evidence="1 2">
    <name type="scientific">Schistosoma mattheei</name>
    <dbReference type="NCBI Taxonomy" id="31246"/>
    <lineage>
        <taxon>Eukaryota</taxon>
        <taxon>Metazoa</taxon>
        <taxon>Spiralia</taxon>
        <taxon>Lophotrochozoa</taxon>
        <taxon>Platyhelminthes</taxon>
        <taxon>Trematoda</taxon>
        <taxon>Digenea</taxon>
        <taxon>Strigeidida</taxon>
        <taxon>Schistosomatoidea</taxon>
        <taxon>Schistosomatidae</taxon>
        <taxon>Schistosoma</taxon>
    </lineage>
</organism>
<sequence>MVRNQSFSTPLGGLSVSTNPFKVPDIRFSSSQFRKQHPYREKAMSRTSLAEAIYAWPCESISRGRTDSPHSRPCQGIKYLNKNMNNNPKKARNVPTFSALVPFQR</sequence>
<reference evidence="1 2" key="1">
    <citation type="submission" date="2018-11" db="EMBL/GenBank/DDBJ databases">
        <authorList>
            <consortium name="Pathogen Informatics"/>
        </authorList>
    </citation>
    <scope>NUCLEOTIDE SEQUENCE [LARGE SCALE GENOMIC DNA]</scope>
    <source>
        <strain>Denwood</strain>
        <strain evidence="2">Zambia</strain>
    </source>
</reference>
<evidence type="ECO:0000313" key="2">
    <source>
        <dbReference type="Proteomes" id="UP000269396"/>
    </source>
</evidence>
<accession>A0A3P8BB13</accession>
<protein>
    <submittedName>
        <fullName evidence="1">Uncharacterized protein</fullName>
    </submittedName>
</protein>
<keyword evidence="2" id="KW-1185">Reference proteome</keyword>
<dbReference type="Proteomes" id="UP000269396">
    <property type="component" value="Unassembled WGS sequence"/>
</dbReference>